<dbReference type="GO" id="GO:0006352">
    <property type="term" value="P:DNA-templated transcription initiation"/>
    <property type="evidence" value="ECO:0007669"/>
    <property type="project" value="InterPro"/>
</dbReference>
<dbReference type="Gene3D" id="1.10.1740.10">
    <property type="match status" value="1"/>
</dbReference>
<dbReference type="EMBL" id="SBLB01000006">
    <property type="protein sequence ID" value="RYC68132.1"/>
    <property type="molecule type" value="Genomic_DNA"/>
</dbReference>
<evidence type="ECO:0000256" key="4">
    <source>
        <dbReference type="ARBA" id="ARBA00023163"/>
    </source>
</evidence>
<evidence type="ECO:0000313" key="7">
    <source>
        <dbReference type="EMBL" id="RYC68132.1"/>
    </source>
</evidence>
<reference evidence="7 8" key="1">
    <citation type="submission" date="2019-01" db="EMBL/GenBank/DDBJ databases">
        <title>Spirosoma flava sp. nov., a propanil-degrading bacterium isolated from herbicide-contaminated soil.</title>
        <authorList>
            <person name="Zhang L."/>
            <person name="Jiang J.-D."/>
        </authorList>
    </citation>
    <scope>NUCLEOTIDE SEQUENCE [LARGE SCALE GENOMIC DNA]</scope>
    <source>
        <strain evidence="7 8">TY50</strain>
    </source>
</reference>
<feature type="domain" description="RNA polymerase sigma factor 70 region 4 type 2" evidence="6">
    <location>
        <begin position="135"/>
        <end position="185"/>
    </location>
</feature>
<keyword evidence="2" id="KW-0805">Transcription regulation</keyword>
<feature type="domain" description="RNA polymerase sigma-70 region 2" evidence="5">
    <location>
        <begin position="33"/>
        <end position="95"/>
    </location>
</feature>
<dbReference type="RefSeq" id="WP_129604064.1">
    <property type="nucleotide sequence ID" value="NZ_SBLB01000006.1"/>
</dbReference>
<dbReference type="Proteomes" id="UP000290407">
    <property type="component" value="Unassembled WGS sequence"/>
</dbReference>
<dbReference type="AlphaFoldDB" id="A0A4Q2UHX3"/>
<evidence type="ECO:0000313" key="8">
    <source>
        <dbReference type="Proteomes" id="UP000290407"/>
    </source>
</evidence>
<accession>A0A4Q2UHX3</accession>
<dbReference type="InterPro" id="IPR007627">
    <property type="entry name" value="RNA_pol_sigma70_r2"/>
</dbReference>
<dbReference type="NCBIfam" id="TIGR02937">
    <property type="entry name" value="sigma70-ECF"/>
    <property type="match status" value="1"/>
</dbReference>
<dbReference type="GO" id="GO:0016987">
    <property type="term" value="F:sigma factor activity"/>
    <property type="evidence" value="ECO:0007669"/>
    <property type="project" value="UniProtKB-KW"/>
</dbReference>
<dbReference type="InterPro" id="IPR013324">
    <property type="entry name" value="RNA_pol_sigma_r3/r4-like"/>
</dbReference>
<evidence type="ECO:0000256" key="2">
    <source>
        <dbReference type="ARBA" id="ARBA00023015"/>
    </source>
</evidence>
<keyword evidence="3" id="KW-0731">Sigma factor</keyword>
<dbReference type="InterPro" id="IPR014284">
    <property type="entry name" value="RNA_pol_sigma-70_dom"/>
</dbReference>
<dbReference type="SUPFAM" id="SSF88659">
    <property type="entry name" value="Sigma3 and sigma4 domains of RNA polymerase sigma factors"/>
    <property type="match status" value="1"/>
</dbReference>
<dbReference type="InterPro" id="IPR036388">
    <property type="entry name" value="WH-like_DNA-bd_sf"/>
</dbReference>
<dbReference type="InterPro" id="IPR039425">
    <property type="entry name" value="RNA_pol_sigma-70-like"/>
</dbReference>
<comment type="caution">
    <text evidence="7">The sequence shown here is derived from an EMBL/GenBank/DDBJ whole genome shotgun (WGS) entry which is preliminary data.</text>
</comment>
<dbReference type="Gene3D" id="1.10.10.10">
    <property type="entry name" value="Winged helix-like DNA-binding domain superfamily/Winged helix DNA-binding domain"/>
    <property type="match status" value="1"/>
</dbReference>
<dbReference type="Pfam" id="PF08281">
    <property type="entry name" value="Sigma70_r4_2"/>
    <property type="match status" value="1"/>
</dbReference>
<protein>
    <submittedName>
        <fullName evidence="7">Sigma-70 family RNA polymerase sigma factor</fullName>
    </submittedName>
</protein>
<evidence type="ECO:0000259" key="5">
    <source>
        <dbReference type="Pfam" id="PF04542"/>
    </source>
</evidence>
<organism evidence="7 8">
    <name type="scientific">Spirosoma sordidisoli</name>
    <dbReference type="NCBI Taxonomy" id="2502893"/>
    <lineage>
        <taxon>Bacteria</taxon>
        <taxon>Pseudomonadati</taxon>
        <taxon>Bacteroidota</taxon>
        <taxon>Cytophagia</taxon>
        <taxon>Cytophagales</taxon>
        <taxon>Cytophagaceae</taxon>
        <taxon>Spirosoma</taxon>
    </lineage>
</organism>
<sequence>MSGPYGSSSPDRSAEQQLWARFLAGEEPAFDALMTTYYRPLFRYATRFSRDKEFIKDCIQDLFLYLWERRASLRADVMLKPYLMASLRRYMHRHLPGATPATELSDDKTQLFDFEFSVEEQFIDQETTFHRSRHMQQLLQTLPRRQKEVVYLKFFQEMEREQIAEVMDIAPQTVSNLLQLALKHLRQYWKIELLTLLVVHFNLF</sequence>
<evidence type="ECO:0000256" key="3">
    <source>
        <dbReference type="ARBA" id="ARBA00023082"/>
    </source>
</evidence>
<comment type="similarity">
    <text evidence="1">Belongs to the sigma-70 factor family. ECF subfamily.</text>
</comment>
<dbReference type="PANTHER" id="PTHR43133">
    <property type="entry name" value="RNA POLYMERASE ECF-TYPE SIGMA FACTO"/>
    <property type="match status" value="1"/>
</dbReference>
<dbReference type="SUPFAM" id="SSF88946">
    <property type="entry name" value="Sigma2 domain of RNA polymerase sigma factors"/>
    <property type="match status" value="1"/>
</dbReference>
<dbReference type="Pfam" id="PF04542">
    <property type="entry name" value="Sigma70_r2"/>
    <property type="match status" value="1"/>
</dbReference>
<dbReference type="GO" id="GO:0003677">
    <property type="term" value="F:DNA binding"/>
    <property type="evidence" value="ECO:0007669"/>
    <property type="project" value="InterPro"/>
</dbReference>
<keyword evidence="8" id="KW-1185">Reference proteome</keyword>
<dbReference type="CDD" id="cd06171">
    <property type="entry name" value="Sigma70_r4"/>
    <property type="match status" value="1"/>
</dbReference>
<dbReference type="InterPro" id="IPR013325">
    <property type="entry name" value="RNA_pol_sigma_r2"/>
</dbReference>
<gene>
    <name evidence="7" type="ORF">EQG79_22020</name>
</gene>
<evidence type="ECO:0000256" key="1">
    <source>
        <dbReference type="ARBA" id="ARBA00010641"/>
    </source>
</evidence>
<evidence type="ECO:0000259" key="6">
    <source>
        <dbReference type="Pfam" id="PF08281"/>
    </source>
</evidence>
<dbReference type="InterPro" id="IPR013249">
    <property type="entry name" value="RNA_pol_sigma70_r4_t2"/>
</dbReference>
<name>A0A4Q2UHX3_9BACT</name>
<proteinExistence type="inferred from homology"/>
<keyword evidence="4" id="KW-0804">Transcription</keyword>
<dbReference type="PANTHER" id="PTHR43133:SF46">
    <property type="entry name" value="RNA POLYMERASE SIGMA-70 FACTOR ECF SUBFAMILY"/>
    <property type="match status" value="1"/>
</dbReference>